<dbReference type="RefSeq" id="WP_343886470.1">
    <property type="nucleotide sequence ID" value="NZ_BAAAKI010000016.1"/>
</dbReference>
<evidence type="ECO:0000256" key="2">
    <source>
        <dbReference type="ARBA" id="ARBA00023125"/>
    </source>
</evidence>
<evidence type="ECO:0000313" key="6">
    <source>
        <dbReference type="Proteomes" id="UP001596266"/>
    </source>
</evidence>
<comment type="caution">
    <text evidence="5">The sequence shown here is derived from an EMBL/GenBank/DDBJ whole genome shotgun (WGS) entry which is preliminary data.</text>
</comment>
<keyword evidence="6" id="KW-1185">Reference proteome</keyword>
<dbReference type="PANTHER" id="PTHR30146">
    <property type="entry name" value="LACI-RELATED TRANSCRIPTIONAL REPRESSOR"/>
    <property type="match status" value="1"/>
</dbReference>
<dbReference type="PRINTS" id="PR00036">
    <property type="entry name" value="HTHLACI"/>
</dbReference>
<keyword evidence="3" id="KW-0804">Transcription</keyword>
<organism evidence="5 6">
    <name type="scientific">Luteococcus sanguinis</name>
    <dbReference type="NCBI Taxonomy" id="174038"/>
    <lineage>
        <taxon>Bacteria</taxon>
        <taxon>Bacillati</taxon>
        <taxon>Actinomycetota</taxon>
        <taxon>Actinomycetes</taxon>
        <taxon>Propionibacteriales</taxon>
        <taxon>Propionibacteriaceae</taxon>
        <taxon>Luteococcus</taxon>
    </lineage>
</organism>
<dbReference type="InterPro" id="IPR028082">
    <property type="entry name" value="Peripla_BP_I"/>
</dbReference>
<dbReference type="Gene3D" id="3.40.50.2300">
    <property type="match status" value="2"/>
</dbReference>
<dbReference type="Pfam" id="PF00356">
    <property type="entry name" value="LacI"/>
    <property type="match status" value="1"/>
</dbReference>
<dbReference type="PANTHER" id="PTHR30146:SF153">
    <property type="entry name" value="LACTOSE OPERON REPRESSOR"/>
    <property type="match status" value="1"/>
</dbReference>
<name>A0ABW1X2F3_9ACTN</name>
<reference evidence="6" key="1">
    <citation type="journal article" date="2019" name="Int. J. Syst. Evol. Microbiol.">
        <title>The Global Catalogue of Microorganisms (GCM) 10K type strain sequencing project: providing services to taxonomists for standard genome sequencing and annotation.</title>
        <authorList>
            <consortium name="The Broad Institute Genomics Platform"/>
            <consortium name="The Broad Institute Genome Sequencing Center for Infectious Disease"/>
            <person name="Wu L."/>
            <person name="Ma J."/>
        </authorList>
    </citation>
    <scope>NUCLEOTIDE SEQUENCE [LARGE SCALE GENOMIC DNA]</scope>
    <source>
        <strain evidence="6">CGMCC 1.15277</strain>
    </source>
</reference>
<evidence type="ECO:0000256" key="3">
    <source>
        <dbReference type="ARBA" id="ARBA00023163"/>
    </source>
</evidence>
<dbReference type="Proteomes" id="UP001596266">
    <property type="component" value="Unassembled WGS sequence"/>
</dbReference>
<dbReference type="CDD" id="cd01392">
    <property type="entry name" value="HTH_LacI"/>
    <property type="match status" value="1"/>
</dbReference>
<proteinExistence type="predicted"/>
<sequence length="342" mass="36472">MASSTRRPGLSIKDVARVAGVSAQTVSRVANGSSSVRPETRERVEAAMSQLGYVPNHAARALRVGRFSTIGLMAHRFERTGEAMTLKAVVEAAEENDLSVTLIDVPSSTSAGWNQRASRLAQQAIDALVVIRAETAVPELLALPPSLPIAASDSRLTGHLPGVVVDQIQGSVDAVGHLLELGHRTVHHISGPLDSVPGRVRQGAWRRTLEEAGIHAPNPLVGDWTAESGYRAGLQLLNDPCVTAVFCANDETAFGLMRALHEGGRRVPQDISVIGFDDIGLAPYAQVPLTTIRQDFHQIGHELVRLVLAQMAGTPRAELGRVVLPSELIVRGSTAVPRPRSS</sequence>
<feature type="domain" description="HTH lacI-type" evidence="4">
    <location>
        <begin position="10"/>
        <end position="64"/>
    </location>
</feature>
<evidence type="ECO:0000256" key="1">
    <source>
        <dbReference type="ARBA" id="ARBA00023015"/>
    </source>
</evidence>
<dbReference type="InterPro" id="IPR000843">
    <property type="entry name" value="HTH_LacI"/>
</dbReference>
<dbReference type="InterPro" id="IPR010982">
    <property type="entry name" value="Lambda_DNA-bd_dom_sf"/>
</dbReference>
<evidence type="ECO:0000259" key="4">
    <source>
        <dbReference type="PROSITE" id="PS50932"/>
    </source>
</evidence>
<dbReference type="CDD" id="cd01574">
    <property type="entry name" value="PBP1_LacI"/>
    <property type="match status" value="1"/>
</dbReference>
<protein>
    <submittedName>
        <fullName evidence="5">LacI family DNA-binding transcriptional regulator</fullName>
    </submittedName>
</protein>
<dbReference type="Gene3D" id="1.10.260.40">
    <property type="entry name" value="lambda repressor-like DNA-binding domains"/>
    <property type="match status" value="1"/>
</dbReference>
<dbReference type="SMART" id="SM00354">
    <property type="entry name" value="HTH_LACI"/>
    <property type="match status" value="1"/>
</dbReference>
<dbReference type="SUPFAM" id="SSF53822">
    <property type="entry name" value="Periplasmic binding protein-like I"/>
    <property type="match status" value="1"/>
</dbReference>
<accession>A0ABW1X2F3</accession>
<evidence type="ECO:0000313" key="5">
    <source>
        <dbReference type="EMBL" id="MFC6397228.1"/>
    </source>
</evidence>
<dbReference type="EMBL" id="JBHSUA010000019">
    <property type="protein sequence ID" value="MFC6397228.1"/>
    <property type="molecule type" value="Genomic_DNA"/>
</dbReference>
<dbReference type="GO" id="GO:0003677">
    <property type="term" value="F:DNA binding"/>
    <property type="evidence" value="ECO:0007669"/>
    <property type="project" value="UniProtKB-KW"/>
</dbReference>
<keyword evidence="2 5" id="KW-0238">DNA-binding</keyword>
<dbReference type="Pfam" id="PF13377">
    <property type="entry name" value="Peripla_BP_3"/>
    <property type="match status" value="1"/>
</dbReference>
<gene>
    <name evidence="5" type="ORF">ACFP57_09585</name>
</gene>
<dbReference type="InterPro" id="IPR046335">
    <property type="entry name" value="LacI/GalR-like_sensor"/>
</dbReference>
<keyword evidence="1" id="KW-0805">Transcription regulation</keyword>
<dbReference type="PROSITE" id="PS50932">
    <property type="entry name" value="HTH_LACI_2"/>
    <property type="match status" value="1"/>
</dbReference>
<dbReference type="SUPFAM" id="SSF47413">
    <property type="entry name" value="lambda repressor-like DNA-binding domains"/>
    <property type="match status" value="1"/>
</dbReference>